<keyword evidence="6 8" id="KW-0238">DNA-binding</keyword>
<evidence type="ECO:0000313" key="11">
    <source>
        <dbReference type="Proteomes" id="UP000028480"/>
    </source>
</evidence>
<evidence type="ECO:0000256" key="8">
    <source>
        <dbReference type="HAMAP-Rule" id="MF_01586"/>
    </source>
</evidence>
<sequence>MISLLKIRDAVALNGRTDARSLSHQFSTPLPMVEAMLKQLVTMGKLEEVDTSSCLSGGCKQCPETQKCAIKVYQLRTRRSRY</sequence>
<dbReference type="HOGENOM" id="CLU_189182_0_0_6"/>
<dbReference type="RefSeq" id="WP_038181749.1">
    <property type="nucleotide sequence ID" value="NZ_CAWLWA010000051.1"/>
</dbReference>
<evidence type="ECO:0000256" key="6">
    <source>
        <dbReference type="ARBA" id="ARBA00023125"/>
    </source>
</evidence>
<feature type="binding site" evidence="8">
    <location>
        <position position="68"/>
    </location>
    <ligand>
        <name>iron-sulfur cluster</name>
        <dbReference type="ChEBI" id="CHEBI:30408"/>
    </ligand>
</feature>
<keyword evidence="4 8" id="KW-0411">Iron-sulfur</keyword>
<evidence type="ECO:0000256" key="4">
    <source>
        <dbReference type="ARBA" id="ARBA00023014"/>
    </source>
</evidence>
<evidence type="ECO:0000256" key="7">
    <source>
        <dbReference type="ARBA" id="ARBA00023163"/>
    </source>
</evidence>
<feature type="binding site" evidence="8">
    <location>
        <position position="59"/>
    </location>
    <ligand>
        <name>iron-sulfur cluster</name>
        <dbReference type="ChEBI" id="CHEBI:30408"/>
    </ligand>
</feature>
<dbReference type="InterPro" id="IPR015102">
    <property type="entry name" value="Tscrpt_reg_HTH_FeoC"/>
</dbReference>
<evidence type="ECO:0000256" key="3">
    <source>
        <dbReference type="ARBA" id="ARBA00023004"/>
    </source>
</evidence>
<keyword evidence="3 8" id="KW-0408">Iron</keyword>
<gene>
    <name evidence="10" type="primary">yhgG</name>
    <name evidence="8" type="synonym">feoC</name>
    <name evidence="10" type="ORF">XBI1_650012</name>
</gene>
<dbReference type="InterPro" id="IPR023732">
    <property type="entry name" value="FeoC"/>
</dbReference>
<dbReference type="HAMAP" id="MF_01586">
    <property type="entry name" value="FeoC"/>
    <property type="match status" value="1"/>
</dbReference>
<feature type="binding site" evidence="8">
    <location>
        <position position="62"/>
    </location>
    <ligand>
        <name>iron-sulfur cluster</name>
        <dbReference type="ChEBI" id="CHEBI:30408"/>
    </ligand>
</feature>
<name>A0A077QNE8_XENBV</name>
<comment type="similarity">
    <text evidence="8">Belongs to the FeoC family.</text>
</comment>
<dbReference type="Pfam" id="PF09012">
    <property type="entry name" value="FeoC"/>
    <property type="match status" value="1"/>
</dbReference>
<comment type="caution">
    <text evidence="10">The sequence shown here is derived from an EMBL/GenBank/DDBJ whole genome shotgun (WGS) entry which is preliminary data.</text>
</comment>
<dbReference type="Proteomes" id="UP000028480">
    <property type="component" value="Unassembled WGS sequence"/>
</dbReference>
<proteinExistence type="inferred from homology"/>
<organism evidence="10 11">
    <name type="scientific">Xenorhabdus bovienii str. Intermedium</name>
    <dbReference type="NCBI Taxonomy" id="1379677"/>
    <lineage>
        <taxon>Bacteria</taxon>
        <taxon>Pseudomonadati</taxon>
        <taxon>Pseudomonadota</taxon>
        <taxon>Gammaproteobacteria</taxon>
        <taxon>Enterobacterales</taxon>
        <taxon>Morganellaceae</taxon>
        <taxon>Xenorhabdus</taxon>
    </lineage>
</organism>
<dbReference type="InterPro" id="IPR036388">
    <property type="entry name" value="WH-like_DNA-bd_sf"/>
</dbReference>
<dbReference type="AlphaFoldDB" id="A0A077QNE8"/>
<dbReference type="GO" id="GO:0005506">
    <property type="term" value="F:iron ion binding"/>
    <property type="evidence" value="ECO:0007669"/>
    <property type="project" value="UniProtKB-UniRule"/>
</dbReference>
<evidence type="ECO:0000256" key="2">
    <source>
        <dbReference type="ARBA" id="ARBA00022723"/>
    </source>
</evidence>
<dbReference type="GO" id="GO:0051536">
    <property type="term" value="F:iron-sulfur cluster binding"/>
    <property type="evidence" value="ECO:0007669"/>
    <property type="project" value="UniProtKB-KW"/>
</dbReference>
<keyword evidence="7 8" id="KW-0804">Transcription</keyword>
<dbReference type="GO" id="GO:0003677">
    <property type="term" value="F:DNA binding"/>
    <property type="evidence" value="ECO:0007669"/>
    <property type="project" value="UniProtKB-KW"/>
</dbReference>
<dbReference type="Gene3D" id="1.10.10.10">
    <property type="entry name" value="Winged helix-like DNA-binding domain superfamily/Winged helix DNA-binding domain"/>
    <property type="match status" value="1"/>
</dbReference>
<comment type="function">
    <text evidence="8">May function as a transcriptional regulator that controls feoABC expression.</text>
</comment>
<dbReference type="SUPFAM" id="SSF46785">
    <property type="entry name" value="Winged helix' DNA-binding domain"/>
    <property type="match status" value="1"/>
</dbReference>
<keyword evidence="1 8" id="KW-0678">Repressor</keyword>
<evidence type="ECO:0000256" key="5">
    <source>
        <dbReference type="ARBA" id="ARBA00023015"/>
    </source>
</evidence>
<dbReference type="EMBL" id="CBTB010000274">
    <property type="protein sequence ID" value="CDH34890.1"/>
    <property type="molecule type" value="Genomic_DNA"/>
</dbReference>
<evidence type="ECO:0000259" key="9">
    <source>
        <dbReference type="Pfam" id="PF09012"/>
    </source>
</evidence>
<dbReference type="InterPro" id="IPR036390">
    <property type="entry name" value="WH_DNA-bd_sf"/>
</dbReference>
<protein>
    <recommendedName>
        <fullName evidence="8">Probable [Fe-S]-dependent transcriptional repressor</fullName>
    </recommendedName>
</protein>
<evidence type="ECO:0000313" key="10">
    <source>
        <dbReference type="EMBL" id="CDH34890.1"/>
    </source>
</evidence>
<feature type="binding site" evidence="8">
    <location>
        <position position="54"/>
    </location>
    <ligand>
        <name>iron-sulfur cluster</name>
        <dbReference type="ChEBI" id="CHEBI:30408"/>
    </ligand>
</feature>
<keyword evidence="2 8" id="KW-0479">Metal-binding</keyword>
<feature type="domain" description="Transcriptional regulator HTH-type FeoC" evidence="9">
    <location>
        <begin position="4"/>
        <end position="73"/>
    </location>
</feature>
<reference evidence="10" key="1">
    <citation type="submission" date="2013-07" db="EMBL/GenBank/DDBJ databases">
        <title>Sub-species coevolution in mutualistic symbiosis.</title>
        <authorList>
            <person name="Murfin K."/>
            <person name="Klassen J."/>
            <person name="Lee M."/>
            <person name="Forst S."/>
            <person name="Stock P."/>
            <person name="Goodrich-Blair H."/>
        </authorList>
    </citation>
    <scope>NUCLEOTIDE SEQUENCE [LARGE SCALE GENOMIC DNA]</scope>
    <source>
        <strain evidence="10">Intermedium</strain>
    </source>
</reference>
<accession>A0A077QNE8</accession>
<keyword evidence="5 8" id="KW-0805">Transcription regulation</keyword>
<evidence type="ECO:0000256" key="1">
    <source>
        <dbReference type="ARBA" id="ARBA00022491"/>
    </source>
</evidence>